<dbReference type="STRING" id="861266.ARTSIC4J27_3948"/>
<evidence type="ECO:0000256" key="1">
    <source>
        <dbReference type="SAM" id="Phobius"/>
    </source>
</evidence>
<evidence type="ECO:0000313" key="2">
    <source>
        <dbReference type="EMBL" id="CCQ47951.1"/>
    </source>
</evidence>
<protein>
    <submittedName>
        <fullName evidence="2">Putative membrane protein</fullName>
    </submittedName>
</protein>
<keyword evidence="3" id="KW-1185">Reference proteome</keyword>
<accession>A0A024H875</accession>
<name>A0A024H875_9MICC</name>
<gene>
    <name evidence="2" type="ORF">ARTSIC4J27_3948</name>
</gene>
<reference evidence="3" key="1">
    <citation type="journal article" date="2014" name="Genome Announc.">
        <title>Genome Sequence of Arthrobacter siccitolerans 4J27, a Xeroprotectant-Producing Desiccation-Tolerant Microorganism.</title>
        <authorList>
            <person name="Manzanera M."/>
            <person name="Santa-Cruz-Calvo L."/>
            <person name="Vilchez J.I."/>
            <person name="Garcia-Fontana C."/>
            <person name="Silva-Castro G.A."/>
            <person name="Calvo C."/>
            <person name="Gonzalez-Lopez J."/>
        </authorList>
    </citation>
    <scope>NUCLEOTIDE SEQUENCE [LARGE SCALE GENOMIC DNA]</scope>
    <source>
        <strain evidence="3">4J27</strain>
    </source>
</reference>
<sequence length="128" mass="13158">MLPAHVAALGACAVLAGLAIFQAALIGGAPLGRLAWGGQHRVLPARLRVGSAVSIILYAAFGYVALVKAGLVPTLGNETVTLVVMWVLTGYFALGVLMNAVSRSKPERAVMTPVALALSVAYLVLALH</sequence>
<proteinExistence type="predicted"/>
<keyword evidence="1" id="KW-1133">Transmembrane helix</keyword>
<dbReference type="RefSeq" id="WP_235436762.1">
    <property type="nucleotide sequence ID" value="NZ_CAQI01000053.1"/>
</dbReference>
<feature type="transmembrane region" description="Helical" evidence="1">
    <location>
        <begin position="47"/>
        <end position="67"/>
    </location>
</feature>
<feature type="transmembrane region" description="Helical" evidence="1">
    <location>
        <begin position="109"/>
        <end position="127"/>
    </location>
</feature>
<feature type="transmembrane region" description="Helical" evidence="1">
    <location>
        <begin position="6"/>
        <end position="26"/>
    </location>
</feature>
<keyword evidence="1" id="KW-0812">Transmembrane</keyword>
<dbReference type="EMBL" id="CAQI01000053">
    <property type="protein sequence ID" value="CCQ47951.1"/>
    <property type="molecule type" value="Genomic_DNA"/>
</dbReference>
<dbReference type="AlphaFoldDB" id="A0A024H875"/>
<comment type="caution">
    <text evidence="2">The sequence shown here is derived from an EMBL/GenBank/DDBJ whole genome shotgun (WGS) entry which is preliminary data.</text>
</comment>
<dbReference type="Proteomes" id="UP000035722">
    <property type="component" value="Unassembled WGS sequence"/>
</dbReference>
<organism evidence="2 3">
    <name type="scientific">Pseudarthrobacter siccitolerans</name>
    <dbReference type="NCBI Taxonomy" id="861266"/>
    <lineage>
        <taxon>Bacteria</taxon>
        <taxon>Bacillati</taxon>
        <taxon>Actinomycetota</taxon>
        <taxon>Actinomycetes</taxon>
        <taxon>Micrococcales</taxon>
        <taxon>Micrococcaceae</taxon>
        <taxon>Pseudarthrobacter</taxon>
    </lineage>
</organism>
<keyword evidence="1" id="KW-0472">Membrane</keyword>
<evidence type="ECO:0000313" key="3">
    <source>
        <dbReference type="Proteomes" id="UP000035722"/>
    </source>
</evidence>
<feature type="transmembrane region" description="Helical" evidence="1">
    <location>
        <begin position="79"/>
        <end position="97"/>
    </location>
</feature>